<dbReference type="GO" id="GO:0015086">
    <property type="term" value="F:cadmium ion transmembrane transporter activity"/>
    <property type="evidence" value="ECO:0007669"/>
    <property type="project" value="TreeGrafter"/>
</dbReference>
<dbReference type="SUPFAM" id="SSF161111">
    <property type="entry name" value="Cation efflux protein transmembrane domain-like"/>
    <property type="match status" value="1"/>
</dbReference>
<keyword evidence="4 7" id="KW-0812">Transmembrane</keyword>
<dbReference type="Pfam" id="PF16916">
    <property type="entry name" value="ZT_dimer"/>
    <property type="match status" value="1"/>
</dbReference>
<dbReference type="InterPro" id="IPR027470">
    <property type="entry name" value="Cation_efflux_CTD"/>
</dbReference>
<dbReference type="Gene3D" id="1.20.1510.10">
    <property type="entry name" value="Cation efflux protein transmembrane domain"/>
    <property type="match status" value="1"/>
</dbReference>
<dbReference type="GO" id="GO:0015093">
    <property type="term" value="F:ferrous iron transmembrane transporter activity"/>
    <property type="evidence" value="ECO:0007669"/>
    <property type="project" value="TreeGrafter"/>
</dbReference>
<comment type="subcellular location">
    <subcellularLocation>
        <location evidence="1">Membrane</location>
        <topology evidence="1">Multi-pass membrane protein</topology>
    </subcellularLocation>
</comment>
<dbReference type="SUPFAM" id="SSF160240">
    <property type="entry name" value="Cation efflux protein cytoplasmic domain-like"/>
    <property type="match status" value="1"/>
</dbReference>
<feature type="transmembrane region" description="Helical" evidence="7">
    <location>
        <begin position="111"/>
        <end position="130"/>
    </location>
</feature>
<evidence type="ECO:0000313" key="10">
    <source>
        <dbReference type="EMBL" id="HHI64991.1"/>
    </source>
</evidence>
<accession>A0A7C5PFT1</accession>
<proteinExistence type="inferred from homology"/>
<dbReference type="Pfam" id="PF01545">
    <property type="entry name" value="Cation_efflux"/>
    <property type="match status" value="1"/>
</dbReference>
<dbReference type="InterPro" id="IPR058533">
    <property type="entry name" value="Cation_efflux_TM"/>
</dbReference>
<reference evidence="10" key="1">
    <citation type="journal article" date="2020" name="mSystems">
        <title>Genome- and Community-Level Interaction Insights into Carbon Utilization and Element Cycling Functions of Hydrothermarchaeota in Hydrothermal Sediment.</title>
        <authorList>
            <person name="Zhou Z."/>
            <person name="Liu Y."/>
            <person name="Xu W."/>
            <person name="Pan J."/>
            <person name="Luo Z.H."/>
            <person name="Li M."/>
        </authorList>
    </citation>
    <scope>NUCLEOTIDE SEQUENCE [LARGE SCALE GENOMIC DNA]</scope>
    <source>
        <strain evidence="10">SpSt-1019</strain>
    </source>
</reference>
<comment type="similarity">
    <text evidence="2">Belongs to the cation diffusion facilitator (CDF) transporter (TC 2.A.4) family.</text>
</comment>
<evidence type="ECO:0000256" key="5">
    <source>
        <dbReference type="ARBA" id="ARBA00022989"/>
    </source>
</evidence>
<keyword evidence="6 7" id="KW-0472">Membrane</keyword>
<dbReference type="NCBIfam" id="TIGR01297">
    <property type="entry name" value="CDF"/>
    <property type="match status" value="1"/>
</dbReference>
<protein>
    <submittedName>
        <fullName evidence="10">Cation transporter</fullName>
    </submittedName>
</protein>
<dbReference type="InterPro" id="IPR050291">
    <property type="entry name" value="CDF_Transporter"/>
</dbReference>
<feature type="transmembrane region" description="Helical" evidence="7">
    <location>
        <begin position="172"/>
        <end position="196"/>
    </location>
</feature>
<feature type="domain" description="Cation efflux protein transmembrane" evidence="8">
    <location>
        <begin position="11"/>
        <end position="203"/>
    </location>
</feature>
<evidence type="ECO:0000259" key="9">
    <source>
        <dbReference type="Pfam" id="PF16916"/>
    </source>
</evidence>
<name>A0A7C5PFT1_9BACT</name>
<dbReference type="InterPro" id="IPR027469">
    <property type="entry name" value="Cation_efflux_TMD_sf"/>
</dbReference>
<evidence type="ECO:0000256" key="3">
    <source>
        <dbReference type="ARBA" id="ARBA00022448"/>
    </source>
</evidence>
<evidence type="ECO:0000256" key="4">
    <source>
        <dbReference type="ARBA" id="ARBA00022692"/>
    </source>
</evidence>
<keyword evidence="5 7" id="KW-1133">Transmembrane helix</keyword>
<evidence type="ECO:0000256" key="7">
    <source>
        <dbReference type="SAM" id="Phobius"/>
    </source>
</evidence>
<dbReference type="GO" id="GO:0015341">
    <property type="term" value="F:zinc efflux antiporter activity"/>
    <property type="evidence" value="ECO:0007669"/>
    <property type="project" value="TreeGrafter"/>
</dbReference>
<dbReference type="GO" id="GO:0006882">
    <property type="term" value="P:intracellular zinc ion homeostasis"/>
    <property type="evidence" value="ECO:0007669"/>
    <property type="project" value="TreeGrafter"/>
</dbReference>
<dbReference type="PANTHER" id="PTHR43840">
    <property type="entry name" value="MITOCHONDRIAL METAL TRANSPORTER 1-RELATED"/>
    <property type="match status" value="1"/>
</dbReference>
<gene>
    <name evidence="10" type="ORF">ENL70_00395</name>
</gene>
<sequence length="317" mass="35404">MLLKNEEYFAYVAAFLALVGAFIRIYAGFLTSSLAITAEGFHAFTDVALSFAAGIACIGARKPADKTHPYGHGRIEDLFVLLEAIVLLTLAGFILLEAVSRINKPTFKMETVSMIFYGSTLILVLFGSFFERYGAKRFNSAVLRADSIHLMADVFVGFAVMIGLFLQEAFSLHFLDVLMSILIALWILKTSLLLGYRSISSIMETRVAEVESYLQSQCTKIPGLLSVHAIRTRKSGNKTYLDLHLVFPACFTLYEANKYAESLVSCLKNRFENLDIVFRLDACIEKGAKCNENCKRYRDHCSLDTKISENGKCPMLK</sequence>
<dbReference type="PANTHER" id="PTHR43840:SF15">
    <property type="entry name" value="MITOCHONDRIAL METAL TRANSPORTER 1-RELATED"/>
    <property type="match status" value="1"/>
</dbReference>
<evidence type="ECO:0000256" key="6">
    <source>
        <dbReference type="ARBA" id="ARBA00023136"/>
    </source>
</evidence>
<feature type="transmembrane region" description="Helical" evidence="7">
    <location>
        <begin position="41"/>
        <end position="58"/>
    </location>
</feature>
<dbReference type="Gene3D" id="3.30.70.1350">
    <property type="entry name" value="Cation efflux protein, cytoplasmic domain"/>
    <property type="match status" value="1"/>
</dbReference>
<comment type="caution">
    <text evidence="10">The sequence shown here is derived from an EMBL/GenBank/DDBJ whole genome shotgun (WGS) entry which is preliminary data.</text>
</comment>
<feature type="transmembrane region" description="Helical" evidence="7">
    <location>
        <begin position="9"/>
        <end position="29"/>
    </location>
</feature>
<evidence type="ECO:0000256" key="2">
    <source>
        <dbReference type="ARBA" id="ARBA00008114"/>
    </source>
</evidence>
<evidence type="ECO:0000256" key="1">
    <source>
        <dbReference type="ARBA" id="ARBA00004141"/>
    </source>
</evidence>
<feature type="transmembrane region" description="Helical" evidence="7">
    <location>
        <begin position="78"/>
        <end position="99"/>
    </location>
</feature>
<feature type="domain" description="Cation efflux protein cytoplasmic" evidence="9">
    <location>
        <begin position="214"/>
        <end position="277"/>
    </location>
</feature>
<dbReference type="InterPro" id="IPR002524">
    <property type="entry name" value="Cation_efflux"/>
</dbReference>
<keyword evidence="3" id="KW-0813">Transport</keyword>
<feature type="transmembrane region" description="Helical" evidence="7">
    <location>
        <begin position="150"/>
        <end position="166"/>
    </location>
</feature>
<evidence type="ECO:0000259" key="8">
    <source>
        <dbReference type="Pfam" id="PF01545"/>
    </source>
</evidence>
<dbReference type="InterPro" id="IPR036837">
    <property type="entry name" value="Cation_efflux_CTD_sf"/>
</dbReference>
<dbReference type="GO" id="GO:0005886">
    <property type="term" value="C:plasma membrane"/>
    <property type="evidence" value="ECO:0007669"/>
    <property type="project" value="TreeGrafter"/>
</dbReference>
<dbReference type="EMBL" id="DRUY01000018">
    <property type="protein sequence ID" value="HHI64991.1"/>
    <property type="molecule type" value="Genomic_DNA"/>
</dbReference>
<dbReference type="AlphaFoldDB" id="A0A7C5PFT1"/>
<organism evidence="10">
    <name type="scientific">Thermodesulfobium narugense</name>
    <dbReference type="NCBI Taxonomy" id="184064"/>
    <lineage>
        <taxon>Bacteria</taxon>
        <taxon>Pseudomonadati</taxon>
        <taxon>Thermodesulfobiota</taxon>
        <taxon>Thermodesulfobiia</taxon>
        <taxon>Thermodesulfobiales</taxon>
        <taxon>Thermodesulfobiaceae</taxon>
        <taxon>Thermodesulfobium</taxon>
    </lineage>
</organism>